<feature type="chain" id="PRO_5039527114" evidence="2">
    <location>
        <begin position="21"/>
        <end position="394"/>
    </location>
</feature>
<keyword evidence="3" id="KW-0121">Carboxypeptidase</keyword>
<feature type="region of interest" description="Disordered" evidence="1">
    <location>
        <begin position="368"/>
        <end position="394"/>
    </location>
</feature>
<evidence type="ECO:0000256" key="2">
    <source>
        <dbReference type="SAM" id="SignalP"/>
    </source>
</evidence>
<keyword evidence="2" id="KW-0732">Signal</keyword>
<comment type="caution">
    <text evidence="3">The sequence shown here is derived from an EMBL/GenBank/DDBJ whole genome shotgun (WGS) entry which is preliminary data.</text>
</comment>
<gene>
    <name evidence="3" type="ORF">H4Q31_01550</name>
</gene>
<dbReference type="GO" id="GO:0004180">
    <property type="term" value="F:carboxypeptidase activity"/>
    <property type="evidence" value="ECO:0007669"/>
    <property type="project" value="UniProtKB-KW"/>
</dbReference>
<keyword evidence="4" id="KW-1185">Reference proteome</keyword>
<protein>
    <submittedName>
        <fullName evidence="3">Carboxypeptidase regulatory-like domain-containing protein</fullName>
    </submittedName>
</protein>
<dbReference type="SUPFAM" id="SSF49464">
    <property type="entry name" value="Carboxypeptidase regulatory domain-like"/>
    <property type="match status" value="1"/>
</dbReference>
<dbReference type="PROSITE" id="PS51257">
    <property type="entry name" value="PROKAR_LIPOPROTEIN"/>
    <property type="match status" value="1"/>
</dbReference>
<accession>A0A841TAF1</accession>
<name>A0A841TAF1_9BACL</name>
<sequence>MKRKTVGWTATLLFASASLAGCSGSDSHADRASWGQVADPSVRQAAIAAVQTDKRDIDFRLDRTKLPLRQWRSDGSHITTVTGRLLVGGKPVAGAILRSGTSRYDITTDQDGVFRWQVDQSQLSAADVRVFSLDRATIGGRPIRQDEAEQLLKSSAPLSVYYPIRVQEVREIEGGAGEVEVHARIVSAEGDTISFFQVDKYRIGGTVRDADGRPVRDAVVWIDRDGGEGFGKSTPTDARGEYQIFYLPDQEEGTNLAVVVGAKRYTLPKNKVLHIPDDTSVKIHITLPKEGIVINDQPPALTCEKSPGMMYTGVLAGLNVPPDTRYTVTIPDDEGNFVLKVAKEVWDRHPVFFEEKLTKFVEDRELEAGDSLPSSFLEPGANDPKNIAPEPEPK</sequence>
<dbReference type="RefSeq" id="WP_185177315.1">
    <property type="nucleotide sequence ID" value="NZ_CBCSEP010000012.1"/>
</dbReference>
<keyword evidence="3" id="KW-0378">Hydrolase</keyword>
<evidence type="ECO:0000313" key="4">
    <source>
        <dbReference type="Proteomes" id="UP000574133"/>
    </source>
</evidence>
<dbReference type="Pfam" id="PF13620">
    <property type="entry name" value="CarboxypepD_reg"/>
    <property type="match status" value="1"/>
</dbReference>
<dbReference type="Proteomes" id="UP000574133">
    <property type="component" value="Unassembled WGS sequence"/>
</dbReference>
<dbReference type="AlphaFoldDB" id="A0A841TAF1"/>
<organism evidence="3 4">
    <name type="scientific">Cohnella lubricantis</name>
    <dbReference type="NCBI Taxonomy" id="2163172"/>
    <lineage>
        <taxon>Bacteria</taxon>
        <taxon>Bacillati</taxon>
        <taxon>Bacillota</taxon>
        <taxon>Bacilli</taxon>
        <taxon>Bacillales</taxon>
        <taxon>Paenibacillaceae</taxon>
        <taxon>Cohnella</taxon>
    </lineage>
</organism>
<dbReference type="InterPro" id="IPR008969">
    <property type="entry name" value="CarboxyPept-like_regulatory"/>
</dbReference>
<proteinExistence type="predicted"/>
<dbReference type="EMBL" id="JACJVN010000008">
    <property type="protein sequence ID" value="MBB6676007.1"/>
    <property type="molecule type" value="Genomic_DNA"/>
</dbReference>
<reference evidence="3 4" key="1">
    <citation type="submission" date="2020-08" db="EMBL/GenBank/DDBJ databases">
        <title>Cohnella phylogeny.</title>
        <authorList>
            <person name="Dunlap C."/>
        </authorList>
    </citation>
    <scope>NUCLEOTIDE SEQUENCE [LARGE SCALE GENOMIC DNA]</scope>
    <source>
        <strain evidence="3 4">DSM 103658</strain>
    </source>
</reference>
<keyword evidence="3" id="KW-0645">Protease</keyword>
<evidence type="ECO:0000256" key="1">
    <source>
        <dbReference type="SAM" id="MobiDB-lite"/>
    </source>
</evidence>
<dbReference type="Gene3D" id="2.60.40.1120">
    <property type="entry name" value="Carboxypeptidase-like, regulatory domain"/>
    <property type="match status" value="1"/>
</dbReference>
<evidence type="ECO:0000313" key="3">
    <source>
        <dbReference type="EMBL" id="MBB6676007.1"/>
    </source>
</evidence>
<feature type="signal peptide" evidence="2">
    <location>
        <begin position="1"/>
        <end position="20"/>
    </location>
</feature>